<protein>
    <submittedName>
        <fullName evidence="1">Uncharacterized protein</fullName>
    </submittedName>
</protein>
<gene>
    <name evidence="1" type="ORF">FYJ30_17065</name>
</gene>
<evidence type="ECO:0000313" key="2">
    <source>
        <dbReference type="Proteomes" id="UP000460950"/>
    </source>
</evidence>
<accession>A0A7K0JIV4</accession>
<reference evidence="1 2" key="1">
    <citation type="submission" date="2019-09" db="EMBL/GenBank/DDBJ databases">
        <title>In-depth cultivation of the pig gut microbiome towards novel bacterial diversity and tailored functional studies.</title>
        <authorList>
            <person name="Wylensek D."/>
            <person name="Hitch T.C.A."/>
            <person name="Clavel T."/>
        </authorList>
    </citation>
    <scope>NUCLEOTIDE SEQUENCE [LARGE SCALE GENOMIC DNA]</scope>
    <source>
        <strain evidence="1 2">WCA-389-WT-3C</strain>
    </source>
</reference>
<organism evidence="1 2">
    <name type="scientific">Phocaeicola vulgatus</name>
    <name type="common">Bacteroides vulgatus</name>
    <dbReference type="NCBI Taxonomy" id="821"/>
    <lineage>
        <taxon>Bacteria</taxon>
        <taxon>Pseudomonadati</taxon>
        <taxon>Bacteroidota</taxon>
        <taxon>Bacteroidia</taxon>
        <taxon>Bacteroidales</taxon>
        <taxon>Bacteroidaceae</taxon>
        <taxon>Phocaeicola</taxon>
    </lineage>
</organism>
<proteinExistence type="predicted"/>
<comment type="caution">
    <text evidence="1">The sequence shown here is derived from an EMBL/GenBank/DDBJ whole genome shotgun (WGS) entry which is preliminary data.</text>
</comment>
<evidence type="ECO:0000313" key="1">
    <source>
        <dbReference type="EMBL" id="MSS49961.1"/>
    </source>
</evidence>
<name>A0A7K0JIV4_PHOVU</name>
<dbReference type="AlphaFoldDB" id="A0A7K0JIV4"/>
<dbReference type="Proteomes" id="UP000460950">
    <property type="component" value="Unassembled WGS sequence"/>
</dbReference>
<dbReference type="EMBL" id="VULU01000039">
    <property type="protein sequence ID" value="MSS49961.1"/>
    <property type="molecule type" value="Genomic_DNA"/>
</dbReference>
<dbReference type="RefSeq" id="WP_016270295.1">
    <property type="nucleotide sequence ID" value="NZ_CAXTGH010000003.1"/>
</dbReference>
<sequence length="160" mass="17696">MDNITGMSIQEYAAMRELECEHKKGWGSTTALWVIAAVIVIAFFVYSWHNSCNERTQFAVGLANLTGRVNCMEPDVRWTGQQLYAANGAISATVQGVGDMKANFGDQLFQLNREVFYDNGHGCGRNRNNCGCGCGGREFNQRSTYNLASTQVTVDETCRS</sequence>